<feature type="region of interest" description="Disordered" evidence="1">
    <location>
        <begin position="1"/>
        <end position="37"/>
    </location>
</feature>
<evidence type="ECO:0000313" key="2">
    <source>
        <dbReference type="EMBL" id="PNI88466.1"/>
    </source>
</evidence>
<proteinExistence type="predicted"/>
<gene>
    <name evidence="2" type="ORF">CK820_G0053552</name>
</gene>
<sequence>MQDGAQKCQDQHPQEAPGVQRASTERMSASCQLSRASAPVAAAGAPVPSWGVGKVSQLWLWRLTPSPQWCLSHHRSWPGKGAALSP</sequence>
<accession>A0A2J8PWS8</accession>
<dbReference type="Proteomes" id="UP000236370">
    <property type="component" value="Unassembled WGS sequence"/>
</dbReference>
<reference evidence="2 3" key="1">
    <citation type="submission" date="2017-12" db="EMBL/GenBank/DDBJ databases">
        <title>High-resolution comparative analysis of great ape genomes.</title>
        <authorList>
            <person name="Pollen A."/>
            <person name="Hastie A."/>
            <person name="Hormozdiari F."/>
            <person name="Dougherty M."/>
            <person name="Liu R."/>
            <person name="Chaisson M."/>
            <person name="Hoppe E."/>
            <person name="Hill C."/>
            <person name="Pang A."/>
            <person name="Hillier L."/>
            <person name="Baker C."/>
            <person name="Armstrong J."/>
            <person name="Shendure J."/>
            <person name="Paten B."/>
            <person name="Wilson R."/>
            <person name="Chao H."/>
            <person name="Schneider V."/>
            <person name="Ventura M."/>
            <person name="Kronenberg Z."/>
            <person name="Murali S."/>
            <person name="Gordon D."/>
            <person name="Cantsilieris S."/>
            <person name="Munson K."/>
            <person name="Nelson B."/>
            <person name="Raja A."/>
            <person name="Underwood J."/>
            <person name="Diekhans M."/>
            <person name="Fiddes I."/>
            <person name="Haussler D."/>
            <person name="Eichler E."/>
        </authorList>
    </citation>
    <scope>NUCLEOTIDE SEQUENCE [LARGE SCALE GENOMIC DNA]</scope>
    <source>
        <strain evidence="2">Yerkes chimp pedigree #C0471</strain>
    </source>
</reference>
<comment type="caution">
    <text evidence="2">The sequence shown here is derived from an EMBL/GenBank/DDBJ whole genome shotgun (WGS) entry which is preliminary data.</text>
</comment>
<dbReference type="EMBL" id="NBAG03000147">
    <property type="protein sequence ID" value="PNI88466.1"/>
    <property type="molecule type" value="Genomic_DNA"/>
</dbReference>
<organism evidence="2 3">
    <name type="scientific">Pan troglodytes</name>
    <name type="common">Chimpanzee</name>
    <dbReference type="NCBI Taxonomy" id="9598"/>
    <lineage>
        <taxon>Eukaryota</taxon>
        <taxon>Metazoa</taxon>
        <taxon>Chordata</taxon>
        <taxon>Craniata</taxon>
        <taxon>Vertebrata</taxon>
        <taxon>Euteleostomi</taxon>
        <taxon>Mammalia</taxon>
        <taxon>Eutheria</taxon>
        <taxon>Euarchontoglires</taxon>
        <taxon>Primates</taxon>
        <taxon>Haplorrhini</taxon>
        <taxon>Catarrhini</taxon>
        <taxon>Hominidae</taxon>
        <taxon>Pan</taxon>
    </lineage>
</organism>
<evidence type="ECO:0000256" key="1">
    <source>
        <dbReference type="SAM" id="MobiDB-lite"/>
    </source>
</evidence>
<name>A0A2J8PWS8_PANTR</name>
<protein>
    <submittedName>
        <fullName evidence="2">Uncharacterized protein</fullName>
    </submittedName>
</protein>
<evidence type="ECO:0000313" key="3">
    <source>
        <dbReference type="Proteomes" id="UP000236370"/>
    </source>
</evidence>
<feature type="compositionally biased region" description="Polar residues" evidence="1">
    <location>
        <begin position="21"/>
        <end position="33"/>
    </location>
</feature>
<dbReference type="AlphaFoldDB" id="A0A2J8PWS8"/>